<organism evidence="2 3">
    <name type="scientific">Gossypium hirsutum</name>
    <name type="common">Upland cotton</name>
    <name type="synonym">Gossypium mexicanum</name>
    <dbReference type="NCBI Taxonomy" id="3635"/>
    <lineage>
        <taxon>Eukaryota</taxon>
        <taxon>Viridiplantae</taxon>
        <taxon>Streptophyta</taxon>
        <taxon>Embryophyta</taxon>
        <taxon>Tracheophyta</taxon>
        <taxon>Spermatophyta</taxon>
        <taxon>Magnoliopsida</taxon>
        <taxon>eudicotyledons</taxon>
        <taxon>Gunneridae</taxon>
        <taxon>Pentapetalae</taxon>
        <taxon>rosids</taxon>
        <taxon>malvids</taxon>
        <taxon>Malvales</taxon>
        <taxon>Malvaceae</taxon>
        <taxon>Malvoideae</taxon>
        <taxon>Gossypium</taxon>
    </lineage>
</organism>
<evidence type="ECO:0000313" key="3">
    <source>
        <dbReference type="RefSeq" id="XP_040968566.1"/>
    </source>
</evidence>
<reference evidence="3" key="2">
    <citation type="submission" date="2025-08" db="UniProtKB">
        <authorList>
            <consortium name="RefSeq"/>
        </authorList>
    </citation>
    <scope>IDENTIFICATION</scope>
</reference>
<dbReference type="Proteomes" id="UP000818029">
    <property type="component" value="Chromosome A05"/>
</dbReference>
<dbReference type="RefSeq" id="XP_040968566.1">
    <property type="nucleotide sequence ID" value="XM_041112632.1"/>
</dbReference>
<gene>
    <name evidence="3" type="primary">LOC107959981</name>
</gene>
<evidence type="ECO:0000256" key="1">
    <source>
        <dbReference type="SAM" id="Phobius"/>
    </source>
</evidence>
<sequence>MAFARNMYTIDSSSGNCCSFYFEMLFCSTVIGLPLLIPPMVLIGEVFEAWNSVLSGTAVSMVMKYADNIVKILVLQLSDSGF</sequence>
<name>A0ABM3BND4_GOSHI</name>
<feature type="transmembrane region" description="Helical" evidence="1">
    <location>
        <begin position="20"/>
        <end position="43"/>
    </location>
</feature>
<keyword evidence="1" id="KW-0812">Transmembrane</keyword>
<keyword evidence="1" id="KW-0472">Membrane</keyword>
<keyword evidence="2" id="KW-1185">Reference proteome</keyword>
<accession>A0ABM3BND4</accession>
<proteinExistence type="predicted"/>
<reference evidence="2" key="1">
    <citation type="journal article" date="2020" name="Nat. Genet.">
        <title>Genomic diversifications of five Gossypium allopolyploid species and their impact on cotton improvement.</title>
        <authorList>
            <person name="Chen Z.J."/>
            <person name="Sreedasyam A."/>
            <person name="Ando A."/>
            <person name="Song Q."/>
            <person name="De Santiago L.M."/>
            <person name="Hulse-Kemp A.M."/>
            <person name="Ding M."/>
            <person name="Ye W."/>
            <person name="Kirkbride R.C."/>
            <person name="Jenkins J."/>
            <person name="Plott C."/>
            <person name="Lovell J."/>
            <person name="Lin Y.M."/>
            <person name="Vaughn R."/>
            <person name="Liu B."/>
            <person name="Simpson S."/>
            <person name="Scheffler B.E."/>
            <person name="Wen L."/>
            <person name="Saski C.A."/>
            <person name="Grover C.E."/>
            <person name="Hu G."/>
            <person name="Conover J.L."/>
            <person name="Carlson J.W."/>
            <person name="Shu S."/>
            <person name="Boston L.B."/>
            <person name="Williams M."/>
            <person name="Peterson D.G."/>
            <person name="McGee K."/>
            <person name="Jones D.C."/>
            <person name="Wendel J.F."/>
            <person name="Stelly D.M."/>
            <person name="Grimwood J."/>
            <person name="Schmutz J."/>
        </authorList>
    </citation>
    <scope>NUCLEOTIDE SEQUENCE [LARGE SCALE GENOMIC DNA]</scope>
    <source>
        <strain evidence="2">cv. TM-1</strain>
    </source>
</reference>
<keyword evidence="1" id="KW-1133">Transmembrane helix</keyword>
<dbReference type="GeneID" id="107959981"/>
<evidence type="ECO:0000313" key="2">
    <source>
        <dbReference type="Proteomes" id="UP000818029"/>
    </source>
</evidence>
<protein>
    <submittedName>
        <fullName evidence="3">Uncharacterized protein isoform X5</fullName>
    </submittedName>
</protein>